<name>A0ABQ1Q401_9BACI</name>
<comment type="caution">
    <text evidence="3">The sequence shown here is derived from an EMBL/GenBank/DDBJ whole genome shotgun (WGS) entry which is preliminary data.</text>
</comment>
<keyword evidence="4" id="KW-1185">Reference proteome</keyword>
<accession>A0ABQ1Q401</accession>
<sequence>MKRSFLYLSICLLTVLVACSSAEGTSTKSSLEDTEEVEANEKENNQASEEDAESNEEDRALEEEETTAVEEEGTLEEEETTSVKEEDTPVEENTSSVKDDSNVDSGSSEGSIGQDGQRFTSIDQVKTEIQYAGIGKNDTLEDLTFENGRIVAVINLAPHELFSAQDIAVNRYSQLSDHLLEFEGWDVLTIEYKYVGKVSFTRSQSESSEYGDYFPTLEIERQITGE</sequence>
<evidence type="ECO:0008006" key="5">
    <source>
        <dbReference type="Google" id="ProtNLM"/>
    </source>
</evidence>
<feature type="region of interest" description="Disordered" evidence="1">
    <location>
        <begin position="22"/>
        <end position="119"/>
    </location>
</feature>
<gene>
    <name evidence="3" type="ORF">GCM10011389_20510</name>
</gene>
<proteinExistence type="predicted"/>
<keyword evidence="2" id="KW-0732">Signal</keyword>
<evidence type="ECO:0000256" key="2">
    <source>
        <dbReference type="SAM" id="SignalP"/>
    </source>
</evidence>
<dbReference type="Proteomes" id="UP000642571">
    <property type="component" value="Unassembled WGS sequence"/>
</dbReference>
<feature type="signal peptide" evidence="2">
    <location>
        <begin position="1"/>
        <end position="22"/>
    </location>
</feature>
<dbReference type="EMBL" id="BMIN01000008">
    <property type="protein sequence ID" value="GGD12864.1"/>
    <property type="molecule type" value="Genomic_DNA"/>
</dbReference>
<evidence type="ECO:0000256" key="1">
    <source>
        <dbReference type="SAM" id="MobiDB-lite"/>
    </source>
</evidence>
<feature type="chain" id="PRO_5045669480" description="DUF3221 domain-containing protein" evidence="2">
    <location>
        <begin position="23"/>
        <end position="226"/>
    </location>
</feature>
<dbReference type="PROSITE" id="PS51257">
    <property type="entry name" value="PROKAR_LIPOPROTEIN"/>
    <property type="match status" value="1"/>
</dbReference>
<organism evidence="3 4">
    <name type="scientific">Pontibacillus salipaludis</name>
    <dbReference type="NCBI Taxonomy" id="1697394"/>
    <lineage>
        <taxon>Bacteria</taxon>
        <taxon>Bacillati</taxon>
        <taxon>Bacillota</taxon>
        <taxon>Bacilli</taxon>
        <taxon>Bacillales</taxon>
        <taxon>Bacillaceae</taxon>
        <taxon>Pontibacillus</taxon>
    </lineage>
</organism>
<dbReference type="RefSeq" id="WP_188653423.1">
    <property type="nucleotide sequence ID" value="NZ_BMIN01000008.1"/>
</dbReference>
<evidence type="ECO:0000313" key="4">
    <source>
        <dbReference type="Proteomes" id="UP000642571"/>
    </source>
</evidence>
<protein>
    <recommendedName>
        <fullName evidence="5">DUF3221 domain-containing protein</fullName>
    </recommendedName>
</protein>
<evidence type="ECO:0000313" key="3">
    <source>
        <dbReference type="EMBL" id="GGD12864.1"/>
    </source>
</evidence>
<feature type="compositionally biased region" description="Acidic residues" evidence="1">
    <location>
        <begin position="48"/>
        <end position="80"/>
    </location>
</feature>
<reference evidence="4" key="1">
    <citation type="journal article" date="2019" name="Int. J. Syst. Evol. Microbiol.">
        <title>The Global Catalogue of Microorganisms (GCM) 10K type strain sequencing project: providing services to taxonomists for standard genome sequencing and annotation.</title>
        <authorList>
            <consortium name="The Broad Institute Genomics Platform"/>
            <consortium name="The Broad Institute Genome Sequencing Center for Infectious Disease"/>
            <person name="Wu L."/>
            <person name="Ma J."/>
        </authorList>
    </citation>
    <scope>NUCLEOTIDE SEQUENCE [LARGE SCALE GENOMIC DNA]</scope>
    <source>
        <strain evidence="4">CGMCC 1.15353</strain>
    </source>
</reference>